<comment type="caution">
    <text evidence="1">The sequence shown here is derived from an EMBL/GenBank/DDBJ whole genome shotgun (WGS) entry which is preliminary data.</text>
</comment>
<name>A0ACB8S1F3_9AGAM</name>
<protein>
    <submittedName>
        <fullName evidence="1">Uncharacterized protein</fullName>
    </submittedName>
</protein>
<accession>A0ACB8S1F3</accession>
<organism evidence="1 2">
    <name type="scientific">Auriscalpium vulgare</name>
    <dbReference type="NCBI Taxonomy" id="40419"/>
    <lineage>
        <taxon>Eukaryota</taxon>
        <taxon>Fungi</taxon>
        <taxon>Dikarya</taxon>
        <taxon>Basidiomycota</taxon>
        <taxon>Agaricomycotina</taxon>
        <taxon>Agaricomycetes</taxon>
        <taxon>Russulales</taxon>
        <taxon>Auriscalpiaceae</taxon>
        <taxon>Auriscalpium</taxon>
    </lineage>
</organism>
<reference evidence="1" key="2">
    <citation type="journal article" date="2022" name="New Phytol.">
        <title>Evolutionary transition to the ectomycorrhizal habit in the genomes of a hyperdiverse lineage of mushroom-forming fungi.</title>
        <authorList>
            <person name="Looney B."/>
            <person name="Miyauchi S."/>
            <person name="Morin E."/>
            <person name="Drula E."/>
            <person name="Courty P.E."/>
            <person name="Kohler A."/>
            <person name="Kuo A."/>
            <person name="LaButti K."/>
            <person name="Pangilinan J."/>
            <person name="Lipzen A."/>
            <person name="Riley R."/>
            <person name="Andreopoulos W."/>
            <person name="He G."/>
            <person name="Johnson J."/>
            <person name="Nolan M."/>
            <person name="Tritt A."/>
            <person name="Barry K.W."/>
            <person name="Grigoriev I.V."/>
            <person name="Nagy L.G."/>
            <person name="Hibbett D."/>
            <person name="Henrissat B."/>
            <person name="Matheny P.B."/>
            <person name="Labbe J."/>
            <person name="Martin F.M."/>
        </authorList>
    </citation>
    <scope>NUCLEOTIDE SEQUENCE</scope>
    <source>
        <strain evidence="1">FP105234-sp</strain>
    </source>
</reference>
<dbReference type="EMBL" id="MU275863">
    <property type="protein sequence ID" value="KAI0050278.1"/>
    <property type="molecule type" value="Genomic_DNA"/>
</dbReference>
<dbReference type="Proteomes" id="UP000814033">
    <property type="component" value="Unassembled WGS sequence"/>
</dbReference>
<gene>
    <name evidence="1" type="ORF">FA95DRAFT_640061</name>
</gene>
<proteinExistence type="predicted"/>
<reference evidence="1" key="1">
    <citation type="submission" date="2021-02" db="EMBL/GenBank/DDBJ databases">
        <authorList>
            <consortium name="DOE Joint Genome Institute"/>
            <person name="Ahrendt S."/>
            <person name="Looney B.P."/>
            <person name="Miyauchi S."/>
            <person name="Morin E."/>
            <person name="Drula E."/>
            <person name="Courty P.E."/>
            <person name="Chicoki N."/>
            <person name="Fauchery L."/>
            <person name="Kohler A."/>
            <person name="Kuo A."/>
            <person name="Labutti K."/>
            <person name="Pangilinan J."/>
            <person name="Lipzen A."/>
            <person name="Riley R."/>
            <person name="Andreopoulos W."/>
            <person name="He G."/>
            <person name="Johnson J."/>
            <person name="Barry K.W."/>
            <person name="Grigoriev I.V."/>
            <person name="Nagy L."/>
            <person name="Hibbett D."/>
            <person name="Henrissat B."/>
            <person name="Matheny P.B."/>
            <person name="Labbe J."/>
            <person name="Martin F."/>
        </authorList>
    </citation>
    <scope>NUCLEOTIDE SEQUENCE</scope>
    <source>
        <strain evidence="1">FP105234-sp</strain>
    </source>
</reference>
<evidence type="ECO:0000313" key="1">
    <source>
        <dbReference type="EMBL" id="KAI0050278.1"/>
    </source>
</evidence>
<keyword evidence="2" id="KW-1185">Reference proteome</keyword>
<sequence>MSKVVFVGNVPYNMGEEQLIDVFKSVGQVVGFRLVFDRDTGKPRGYGFCEFADHETAQSAVRNLNNVDVGGRPLRIDLADSDPFLEGKTTVRGELLDGGETRAQWRERELKDEYSRGPHGPGYRGGGVGPDFNPNFTGRKDDRDAGPKDSSTPAFLRNLPQGTSVPPGANALDVISQTLATMNPTQLIEVLAQFKAFVITHPEPARALLVAHPQLAYALFQALLLNKIVDPGILQRMLAATNPNAAPPPAPAPVPAPAPPPRAAPPPQHFPPPAAMHQHAPPPPQYHAPPQQQQQPPPAPAPYYHTPPPMNYGYPPRAAPQQQQPPPPPPPQQQQAPPQQLPAQGAPAGLDSLAIDPAQRAMLLQVLSLTQEQIAQLAPQERDTVMTLRNQLGGLV</sequence>
<evidence type="ECO:0000313" key="2">
    <source>
        <dbReference type="Proteomes" id="UP000814033"/>
    </source>
</evidence>